<name>A0ABS7Y8J2_9BURK</name>
<sequence length="89" mass="9576">MRGAYLYDELVPCEVVIVRGPVFYGSGDDEDPPELADDREQASFYIWYGSPAAGGQFNAGGGVRFSLLEAMQAVENAPGIGSSVRWIDA</sequence>
<dbReference type="RefSeq" id="WP_225238340.1">
    <property type="nucleotide sequence ID" value="NZ_JAHYBX010000002.1"/>
</dbReference>
<dbReference type="Proteomes" id="UP001198602">
    <property type="component" value="Unassembled WGS sequence"/>
</dbReference>
<gene>
    <name evidence="1" type="ORF">LE190_08700</name>
</gene>
<reference evidence="1 2" key="1">
    <citation type="submission" date="2021-07" db="EMBL/GenBank/DDBJ databases">
        <title>Characterization of Violacein-producing bacteria and related species.</title>
        <authorList>
            <person name="Wilson H.S."/>
            <person name="De Leon M.E."/>
        </authorList>
    </citation>
    <scope>NUCLEOTIDE SEQUENCE [LARGE SCALE GENOMIC DNA]</scope>
    <source>
        <strain evidence="1 2">HSC-2F05</strain>
    </source>
</reference>
<dbReference type="EMBL" id="JAHYBX010000002">
    <property type="protein sequence ID" value="MCA1856001.1"/>
    <property type="molecule type" value="Genomic_DNA"/>
</dbReference>
<protein>
    <submittedName>
        <fullName evidence="1">Uncharacterized protein</fullName>
    </submittedName>
</protein>
<organism evidence="1 2">
    <name type="scientific">Massilia hydrophila</name>
    <dbReference type="NCBI Taxonomy" id="3044279"/>
    <lineage>
        <taxon>Bacteria</taxon>
        <taxon>Pseudomonadati</taxon>
        <taxon>Pseudomonadota</taxon>
        <taxon>Betaproteobacteria</taxon>
        <taxon>Burkholderiales</taxon>
        <taxon>Oxalobacteraceae</taxon>
        <taxon>Telluria group</taxon>
        <taxon>Massilia</taxon>
    </lineage>
</organism>
<accession>A0ABS7Y8J2</accession>
<evidence type="ECO:0000313" key="1">
    <source>
        <dbReference type="EMBL" id="MCA1856001.1"/>
    </source>
</evidence>
<comment type="caution">
    <text evidence="1">The sequence shown here is derived from an EMBL/GenBank/DDBJ whole genome shotgun (WGS) entry which is preliminary data.</text>
</comment>
<proteinExistence type="predicted"/>
<evidence type="ECO:0000313" key="2">
    <source>
        <dbReference type="Proteomes" id="UP001198602"/>
    </source>
</evidence>
<keyword evidence="2" id="KW-1185">Reference proteome</keyword>